<dbReference type="InterPro" id="IPR050314">
    <property type="entry name" value="Glycosyl_Hydrlase_18"/>
</dbReference>
<evidence type="ECO:0000256" key="3">
    <source>
        <dbReference type="ARBA" id="ARBA00022669"/>
    </source>
</evidence>
<keyword evidence="10" id="KW-1185">Reference proteome</keyword>
<feature type="disulfide bond" evidence="5">
    <location>
        <begin position="106"/>
        <end position="120"/>
    </location>
</feature>
<comment type="similarity">
    <text evidence="1">Belongs to the glycosyl hydrolase 18 family. Chitinase class V subfamily.</text>
</comment>
<sequence>MTRRVHSLLCLFLLFLVSAHAIDNLVFEALSGLDGLVTGDDYSCNKTNPCSNGACCAKSGYCGFGDKYCGTTGESPNDACWTNCDAHAECGKDAVPANKGCPLNVCCSAYGFCGTTAEFCGDGCQSKSYCDEPSSNATGSNSQQRIIGYYEAWQASKSCIGMNVDQVPVEDLTHINYAFAVIEPDSYKVGPMPKADESSISDFTALKERNPNVVVGVSIGGWDFNNNHTDTQGVFADIVSSSDKRQKFVGELLKFMKHYAFDAVDLDWEYPGAPDRQPPKSNTATNTKGYVKLVQDIRKAFDAEDKKYELSFTTPTSYWYLRWFDIKEMAKAADYVNFMSYDLHGVWDADNPIGSQVLAHTNLTEIKQAMDLLWRNEVPAQKVNLGLAFYSRTFQLKDKDCWHPGCDFKGGGMKGPCTKNSGTLSYRELTDIMVSNDVNATYDKEAAVKYFKWNGDQWASYDDQQTFQQKIEWANDQGLGGLLIWSLDQDTSNLDDLRGVIYPADLKMSDHSANDVSYWESKTASDCQTSPCGGSCSAGLIEIETIECDIGKGPQKICCPIASAPDPSTCHWRGGETGQYCNGQCHGGEVAISSSVNGGNGYCVDGRQFYCCPIPEVADGGGINCGWQDSCRSDQEPLTFHGTVASDFVNIAKLGGLFGEALSDALHDIDVSNRQLYCCGKEEIKNWKQCYWAGTTGKGLYSCDDGHCNTGHEVQLTDSPYGGGETCSPMDPSRSRAFCCTPASGESLFMPVPLKYLFPVPPPDDGNPEFNLKVDDTWGTGKAKSKEDPNAASFGFVVITAPDEVSISLDKRDGSPWEVMDCVNTDSEDEKTVRLICTDDSDTSLCHKIHLGHGVPGTILQMPESCGPGRYAVAKSFSVSDNQALPEDLAKRDLGSSQVYDLTYDYNFRRVPRTYGDSKMRLDFSNEKGYWDSVVDRPGDTKRKRDHTYHENPKRWMEDEWREAYHFGGLDRDELHKRWFGEGAIAWLANLIGVSEAEHTEEFTHSVKEKLEVILIDQQFGPCPVGPAQAQANVRATVDANLQVDTSFGVTIIATFGDDKIDLSESYLFFKNKGEVTAKFQLDAVASLTYSSGDVKLFGLDDFPGATFRVPGVVTIGPNLAVYAAADAQFTVAGHIEAEVAVAKWDIRQTYPETDKYEPDAIDEPDYDGTQTIGHPKFEASITARGEIALHLKPTIQFGIDFDKRWGVDKATVELVLDAYTIAHAQASASTSSDNSCPFSYGIDAGSDIYCQLNAPDLFGWGGQSRYPIASVPRKAITPETCAGSDNKRRSLDEVDFLSGDYVSSFGSADTDGNGLNKRDTFSLGPLITVPDTFLKCPSNNSDTDGIDCPVCSFNKNDGDTLSKRDGDSCFYPGASNGERCTGSSLAKRGNGDKDIHLSWINGKIKFSRYPQCSAGNLKSLNGIAQWYMPKGAGKTPGQCGPEVAQFPVDNTGNSVDGVPIAGNFENDHVFEAQIVTKFLEWVCNGNPLTYVGGAIPFPSAAGFTQPNTVWCAEVFGEPDSTGSIDLAGWKFPSSATDNDPNNFIMNTAAELGGTDRTNLMALFYAGANNAKGKIVQAQNVATGDKQSAKTRIQGVVNGFGAFSYLKNSAIKPKWTAPSQGIERVCKFFDDNYWGKSAERKYRSTQTRKALGRPQQVNGVTNWGMRTLWCYWIDLHLERIEQQYSSWATTAKTNLQNVNQIPGVTKQEITDANAFIAQFMNNGGGASATDATFPKNPAAVQGQASVYEMWGGNGYGALGL</sequence>
<keyword evidence="9" id="KW-0378">Hydrolase</keyword>
<dbReference type="EC" id="3.2.1.14" evidence="2"/>
<dbReference type="PANTHER" id="PTHR11177">
    <property type="entry name" value="CHITINASE"/>
    <property type="match status" value="1"/>
</dbReference>
<reference evidence="9" key="1">
    <citation type="submission" date="2022-12" db="EMBL/GenBank/DDBJ databases">
        <authorList>
            <person name="Petersen C."/>
        </authorList>
    </citation>
    <scope>NUCLEOTIDE SEQUENCE</scope>
    <source>
        <strain evidence="9">IBT 3081</strain>
    </source>
</reference>
<keyword evidence="3 5" id="KW-0147">Chitin-binding</keyword>
<feature type="chain" id="PRO_5040821374" description="chitinase" evidence="6">
    <location>
        <begin position="22"/>
        <end position="1760"/>
    </location>
</feature>
<comment type="caution">
    <text evidence="5">Lacks conserved residue(s) required for the propagation of feature annotation.</text>
</comment>
<gene>
    <name evidence="9" type="ORF">N7517_008717</name>
</gene>
<dbReference type="InterPro" id="IPR001223">
    <property type="entry name" value="Glyco_hydro18_cat"/>
</dbReference>
<dbReference type="RefSeq" id="XP_056577297.1">
    <property type="nucleotide sequence ID" value="XM_056726446.1"/>
</dbReference>
<reference evidence="9" key="2">
    <citation type="journal article" date="2023" name="IMA Fungus">
        <title>Comparative genomic study of the Penicillium genus elucidates a diverse pangenome and 15 lateral gene transfer events.</title>
        <authorList>
            <person name="Petersen C."/>
            <person name="Sorensen T."/>
            <person name="Nielsen M.R."/>
            <person name="Sondergaard T.E."/>
            <person name="Sorensen J.L."/>
            <person name="Fitzpatrick D.A."/>
            <person name="Frisvad J.C."/>
            <person name="Nielsen K.L."/>
        </authorList>
    </citation>
    <scope>NUCLEOTIDE SEQUENCE</scope>
    <source>
        <strain evidence="9">IBT 3081</strain>
    </source>
</reference>
<dbReference type="PROSITE" id="PS50941">
    <property type="entry name" value="CHIT_BIND_I_2"/>
    <property type="match status" value="2"/>
</dbReference>
<dbReference type="Gene3D" id="3.20.20.80">
    <property type="entry name" value="Glycosidases"/>
    <property type="match status" value="1"/>
</dbReference>
<proteinExistence type="inferred from homology"/>
<evidence type="ECO:0000259" key="8">
    <source>
        <dbReference type="PROSITE" id="PS51910"/>
    </source>
</evidence>
<dbReference type="InterPro" id="IPR017853">
    <property type="entry name" value="GH"/>
</dbReference>
<dbReference type="InterPro" id="IPR029070">
    <property type="entry name" value="Chitinase_insertion_sf"/>
</dbReference>
<evidence type="ECO:0000313" key="9">
    <source>
        <dbReference type="EMBL" id="KAJ5365831.1"/>
    </source>
</evidence>
<dbReference type="SUPFAM" id="SSF51445">
    <property type="entry name" value="(Trans)glycosidases"/>
    <property type="match status" value="1"/>
</dbReference>
<dbReference type="Pfam" id="PF00704">
    <property type="entry name" value="Glyco_hydro_18"/>
    <property type="match status" value="1"/>
</dbReference>
<dbReference type="Proteomes" id="UP001147752">
    <property type="component" value="Unassembled WGS sequence"/>
</dbReference>
<dbReference type="SUPFAM" id="SSF54556">
    <property type="entry name" value="Chitinase insertion domain"/>
    <property type="match status" value="1"/>
</dbReference>
<evidence type="ECO:0000256" key="1">
    <source>
        <dbReference type="ARBA" id="ARBA00008682"/>
    </source>
</evidence>
<dbReference type="PROSITE" id="PS51910">
    <property type="entry name" value="GH18_2"/>
    <property type="match status" value="1"/>
</dbReference>
<evidence type="ECO:0000259" key="7">
    <source>
        <dbReference type="PROSITE" id="PS50941"/>
    </source>
</evidence>
<dbReference type="InterPro" id="IPR011583">
    <property type="entry name" value="Chitinase_II/V-like_cat"/>
</dbReference>
<keyword evidence="5" id="KW-1015">Disulfide bond</keyword>
<dbReference type="GeneID" id="81465629"/>
<evidence type="ECO:0000256" key="5">
    <source>
        <dbReference type="PROSITE-ProRule" id="PRU00261"/>
    </source>
</evidence>
<keyword evidence="6" id="KW-0732">Signal</keyword>
<feature type="domain" description="Chitin-binding type-1" evidence="7">
    <location>
        <begin position="87"/>
        <end position="132"/>
    </location>
</feature>
<evidence type="ECO:0000313" key="10">
    <source>
        <dbReference type="Proteomes" id="UP001147752"/>
    </source>
</evidence>
<protein>
    <recommendedName>
        <fullName evidence="2">chitinase</fullName>
        <ecNumber evidence="2">3.2.1.14</ecNumber>
    </recommendedName>
</protein>
<evidence type="ECO:0000256" key="6">
    <source>
        <dbReference type="SAM" id="SignalP"/>
    </source>
</evidence>
<dbReference type="SMART" id="SM00636">
    <property type="entry name" value="Glyco_18"/>
    <property type="match status" value="1"/>
</dbReference>
<dbReference type="PROSITE" id="PS00026">
    <property type="entry name" value="CHIT_BIND_I_1"/>
    <property type="match status" value="1"/>
</dbReference>
<dbReference type="Gene3D" id="3.10.50.10">
    <property type="match status" value="1"/>
</dbReference>
<dbReference type="Gene3D" id="3.30.60.10">
    <property type="entry name" value="Endochitinase-like"/>
    <property type="match status" value="1"/>
</dbReference>
<dbReference type="InterPro" id="IPR036861">
    <property type="entry name" value="Endochitinase-like_sf"/>
</dbReference>
<dbReference type="Pfam" id="PF00187">
    <property type="entry name" value="Chitin_bind_1"/>
    <property type="match status" value="1"/>
</dbReference>
<dbReference type="SUPFAM" id="SSF57016">
    <property type="entry name" value="Plant lectins/antimicrobial peptides"/>
    <property type="match status" value="1"/>
</dbReference>
<dbReference type="InterPro" id="IPR001002">
    <property type="entry name" value="Chitin-bd_1"/>
</dbReference>
<dbReference type="SMART" id="SM00270">
    <property type="entry name" value="ChtBD1"/>
    <property type="match status" value="2"/>
</dbReference>
<dbReference type="CDD" id="cd00035">
    <property type="entry name" value="ChtBD1"/>
    <property type="match status" value="1"/>
</dbReference>
<feature type="domain" description="Chitin-binding type-1" evidence="7">
    <location>
        <begin position="41"/>
        <end position="86"/>
    </location>
</feature>
<keyword evidence="4" id="KW-0843">Virulence</keyword>
<name>A0A9W9V4D8_9EURO</name>
<dbReference type="InterPro" id="IPR018371">
    <property type="entry name" value="Chitin-binding_1_CS"/>
</dbReference>
<dbReference type="PANTHER" id="PTHR11177:SF397">
    <property type="entry name" value="CHITINASE"/>
    <property type="match status" value="1"/>
</dbReference>
<dbReference type="GO" id="GO:0005975">
    <property type="term" value="P:carbohydrate metabolic process"/>
    <property type="evidence" value="ECO:0007669"/>
    <property type="project" value="InterPro"/>
</dbReference>
<dbReference type="OrthoDB" id="73875at2759"/>
<feature type="domain" description="GH18" evidence="8">
    <location>
        <begin position="144"/>
        <end position="504"/>
    </location>
</feature>
<feature type="disulfide bond" evidence="5">
    <location>
        <begin position="101"/>
        <end position="113"/>
    </location>
</feature>
<feature type="disulfide bond" evidence="5">
    <location>
        <begin position="55"/>
        <end position="69"/>
    </location>
</feature>
<accession>A0A9W9V4D8</accession>
<dbReference type="GO" id="GO:0008843">
    <property type="term" value="F:endochitinase activity"/>
    <property type="evidence" value="ECO:0007669"/>
    <property type="project" value="UniProtKB-EC"/>
</dbReference>
<evidence type="ECO:0000256" key="4">
    <source>
        <dbReference type="ARBA" id="ARBA00023026"/>
    </source>
</evidence>
<dbReference type="EMBL" id="JAPZBT010000003">
    <property type="protein sequence ID" value="KAJ5365831.1"/>
    <property type="molecule type" value="Genomic_DNA"/>
</dbReference>
<feature type="disulfide bond" evidence="5">
    <location>
        <begin position="50"/>
        <end position="62"/>
    </location>
</feature>
<dbReference type="GO" id="GO:0008061">
    <property type="term" value="F:chitin binding"/>
    <property type="evidence" value="ECO:0007669"/>
    <property type="project" value="UniProtKB-UniRule"/>
</dbReference>
<organism evidence="9 10">
    <name type="scientific">Penicillium concentricum</name>
    <dbReference type="NCBI Taxonomy" id="293559"/>
    <lineage>
        <taxon>Eukaryota</taxon>
        <taxon>Fungi</taxon>
        <taxon>Dikarya</taxon>
        <taxon>Ascomycota</taxon>
        <taxon>Pezizomycotina</taxon>
        <taxon>Eurotiomycetes</taxon>
        <taxon>Eurotiomycetidae</taxon>
        <taxon>Eurotiales</taxon>
        <taxon>Aspergillaceae</taxon>
        <taxon>Penicillium</taxon>
    </lineage>
</organism>
<feature type="disulfide bond" evidence="5">
    <location>
        <begin position="80"/>
        <end position="84"/>
    </location>
</feature>
<comment type="caution">
    <text evidence="9">The sequence shown here is derived from an EMBL/GenBank/DDBJ whole genome shotgun (WGS) entry which is preliminary data.</text>
</comment>
<feature type="signal peptide" evidence="6">
    <location>
        <begin position="1"/>
        <end position="21"/>
    </location>
</feature>
<evidence type="ECO:0000256" key="2">
    <source>
        <dbReference type="ARBA" id="ARBA00012729"/>
    </source>
</evidence>